<evidence type="ECO:0000256" key="13">
    <source>
        <dbReference type="ARBA" id="ARBA00023145"/>
    </source>
</evidence>
<keyword evidence="10 15" id="KW-0720">Serine protease</keyword>
<gene>
    <name evidence="18" type="ORF">AURDEDRAFT_106617</name>
</gene>
<feature type="binding site" evidence="15">
    <location>
        <position position="590"/>
    </location>
    <ligand>
        <name>Ca(2+)</name>
        <dbReference type="ChEBI" id="CHEBI:29108"/>
    </ligand>
</feature>
<keyword evidence="8 16" id="KW-0732">Signal</keyword>
<dbReference type="AlphaFoldDB" id="J0WYA0"/>
<dbReference type="Gene3D" id="3.40.50.200">
    <property type="entry name" value="Peptidase S8/S53 domain"/>
    <property type="match status" value="1"/>
</dbReference>
<evidence type="ECO:0000256" key="12">
    <source>
        <dbReference type="ARBA" id="ARBA00023026"/>
    </source>
</evidence>
<feature type="signal peptide" evidence="16">
    <location>
        <begin position="1"/>
        <end position="18"/>
    </location>
</feature>
<evidence type="ECO:0000256" key="6">
    <source>
        <dbReference type="ARBA" id="ARBA00022670"/>
    </source>
</evidence>
<evidence type="ECO:0000256" key="14">
    <source>
        <dbReference type="ARBA" id="ARBA00023180"/>
    </source>
</evidence>
<evidence type="ECO:0000256" key="8">
    <source>
        <dbReference type="ARBA" id="ARBA00022729"/>
    </source>
</evidence>
<dbReference type="Proteomes" id="UP000006514">
    <property type="component" value="Unassembled WGS sequence"/>
</dbReference>
<keyword evidence="11 15" id="KW-0106">Calcium</keyword>
<evidence type="ECO:0000256" key="1">
    <source>
        <dbReference type="ARBA" id="ARBA00001910"/>
    </source>
</evidence>
<dbReference type="Pfam" id="PF00082">
    <property type="entry name" value="Peptidase_S8"/>
    <property type="match status" value="1"/>
</dbReference>
<keyword evidence="13" id="KW-0865">Zymogen</keyword>
<proteinExistence type="predicted"/>
<evidence type="ECO:0000256" key="15">
    <source>
        <dbReference type="PROSITE-ProRule" id="PRU01032"/>
    </source>
</evidence>
<dbReference type="InterPro" id="IPR015366">
    <property type="entry name" value="S53_propep"/>
</dbReference>
<comment type="subcellular location">
    <subcellularLocation>
        <location evidence="3">Secreted</location>
        <location evidence="3">Extracellular space</location>
    </subcellularLocation>
</comment>
<dbReference type="PROSITE" id="PS51695">
    <property type="entry name" value="SEDOLISIN"/>
    <property type="match status" value="1"/>
</dbReference>
<dbReference type="KEGG" id="adl:AURDEDRAFT_106617"/>
<evidence type="ECO:0000256" key="16">
    <source>
        <dbReference type="SAM" id="SignalP"/>
    </source>
</evidence>
<dbReference type="CDD" id="cd04056">
    <property type="entry name" value="Peptidases_S53"/>
    <property type="match status" value="1"/>
</dbReference>
<evidence type="ECO:0000256" key="10">
    <source>
        <dbReference type="ARBA" id="ARBA00022825"/>
    </source>
</evidence>
<evidence type="ECO:0000259" key="17">
    <source>
        <dbReference type="PROSITE" id="PS51695"/>
    </source>
</evidence>
<dbReference type="OrthoDB" id="409122at2759"/>
<keyword evidence="19" id="KW-1185">Reference proteome</keyword>
<feature type="active site" description="Charge relay system" evidence="15">
    <location>
        <position position="340"/>
    </location>
</feature>
<evidence type="ECO:0000256" key="9">
    <source>
        <dbReference type="ARBA" id="ARBA00022801"/>
    </source>
</evidence>
<feature type="active site" description="Charge relay system" evidence="15">
    <location>
        <position position="530"/>
    </location>
</feature>
<keyword evidence="12" id="KW-0843">Virulence</keyword>
<dbReference type="GO" id="GO:0046872">
    <property type="term" value="F:metal ion binding"/>
    <property type="evidence" value="ECO:0007669"/>
    <property type="project" value="UniProtKB-UniRule"/>
</dbReference>
<evidence type="ECO:0000256" key="3">
    <source>
        <dbReference type="ARBA" id="ARBA00004239"/>
    </source>
</evidence>
<dbReference type="GO" id="GO:0006508">
    <property type="term" value="P:proteolysis"/>
    <property type="evidence" value="ECO:0007669"/>
    <property type="project" value="UniProtKB-KW"/>
</dbReference>
<dbReference type="CDD" id="cd11377">
    <property type="entry name" value="Pro-peptidase_S53"/>
    <property type="match status" value="1"/>
</dbReference>
<comment type="cofactor">
    <cofactor evidence="15">
        <name>Ca(2+)</name>
        <dbReference type="ChEBI" id="CHEBI:29108"/>
    </cofactor>
    <text evidence="15">Binds 1 Ca(2+) ion per subunit.</text>
</comment>
<evidence type="ECO:0000256" key="7">
    <source>
        <dbReference type="ARBA" id="ARBA00022723"/>
    </source>
</evidence>
<dbReference type="EC" id="3.4.14.10" evidence="4"/>
<dbReference type="GO" id="GO:0004252">
    <property type="term" value="F:serine-type endopeptidase activity"/>
    <property type="evidence" value="ECO:0007669"/>
    <property type="project" value="UniProtKB-UniRule"/>
</dbReference>
<keyword evidence="14" id="KW-0325">Glycoprotein</keyword>
<keyword evidence="9 15" id="KW-0378">Hydrolase</keyword>
<dbReference type="FunFam" id="3.40.50.200:FF:000015">
    <property type="entry name" value="Tripeptidyl peptidase A"/>
    <property type="match status" value="1"/>
</dbReference>
<reference evidence="19" key="1">
    <citation type="journal article" date="2012" name="Science">
        <title>The Paleozoic origin of enzymatic lignin decomposition reconstructed from 31 fungal genomes.</title>
        <authorList>
            <person name="Floudas D."/>
            <person name="Binder M."/>
            <person name="Riley R."/>
            <person name="Barry K."/>
            <person name="Blanchette R.A."/>
            <person name="Henrissat B."/>
            <person name="Martinez A.T."/>
            <person name="Otillar R."/>
            <person name="Spatafora J.W."/>
            <person name="Yadav J.S."/>
            <person name="Aerts A."/>
            <person name="Benoit I."/>
            <person name="Boyd A."/>
            <person name="Carlson A."/>
            <person name="Copeland A."/>
            <person name="Coutinho P.M."/>
            <person name="de Vries R.P."/>
            <person name="Ferreira P."/>
            <person name="Findley K."/>
            <person name="Foster B."/>
            <person name="Gaskell J."/>
            <person name="Glotzer D."/>
            <person name="Gorecki P."/>
            <person name="Heitman J."/>
            <person name="Hesse C."/>
            <person name="Hori C."/>
            <person name="Igarashi K."/>
            <person name="Jurgens J.A."/>
            <person name="Kallen N."/>
            <person name="Kersten P."/>
            <person name="Kohler A."/>
            <person name="Kuees U."/>
            <person name="Kumar T.K.A."/>
            <person name="Kuo A."/>
            <person name="LaButti K."/>
            <person name="Larrondo L.F."/>
            <person name="Lindquist E."/>
            <person name="Ling A."/>
            <person name="Lombard V."/>
            <person name="Lucas S."/>
            <person name="Lundell T."/>
            <person name="Martin R."/>
            <person name="McLaughlin D.J."/>
            <person name="Morgenstern I."/>
            <person name="Morin E."/>
            <person name="Murat C."/>
            <person name="Nagy L.G."/>
            <person name="Nolan M."/>
            <person name="Ohm R.A."/>
            <person name="Patyshakuliyeva A."/>
            <person name="Rokas A."/>
            <person name="Ruiz-Duenas F.J."/>
            <person name="Sabat G."/>
            <person name="Salamov A."/>
            <person name="Samejima M."/>
            <person name="Schmutz J."/>
            <person name="Slot J.C."/>
            <person name="St John F."/>
            <person name="Stenlid J."/>
            <person name="Sun H."/>
            <person name="Sun S."/>
            <person name="Syed K."/>
            <person name="Tsang A."/>
            <person name="Wiebenga A."/>
            <person name="Young D."/>
            <person name="Pisabarro A."/>
            <person name="Eastwood D.C."/>
            <person name="Martin F."/>
            <person name="Cullen D."/>
            <person name="Grigoriev I.V."/>
            <person name="Hibbett D.S."/>
        </authorList>
    </citation>
    <scope>NUCLEOTIDE SEQUENCE [LARGE SCALE GENOMIC DNA]</scope>
    <source>
        <strain evidence="19">TFB10046</strain>
    </source>
</reference>
<dbReference type="SUPFAM" id="SSF52743">
    <property type="entry name" value="Subtilisin-like"/>
    <property type="match status" value="1"/>
</dbReference>
<dbReference type="InterPro" id="IPR036852">
    <property type="entry name" value="Peptidase_S8/S53_dom_sf"/>
</dbReference>
<dbReference type="InParanoid" id="J0WYA0"/>
<dbReference type="SMART" id="SM00944">
    <property type="entry name" value="Pro-kuma_activ"/>
    <property type="match status" value="1"/>
</dbReference>
<evidence type="ECO:0000256" key="2">
    <source>
        <dbReference type="ARBA" id="ARBA00002451"/>
    </source>
</evidence>
<dbReference type="EMBL" id="JH687798">
    <property type="protein sequence ID" value="EJD40889.1"/>
    <property type="molecule type" value="Genomic_DNA"/>
</dbReference>
<feature type="chain" id="PRO_5003740840" description="tripeptidyl-peptidase II" evidence="16">
    <location>
        <begin position="19"/>
        <end position="612"/>
    </location>
</feature>
<dbReference type="InterPro" id="IPR000209">
    <property type="entry name" value="Peptidase_S8/S53_dom"/>
</dbReference>
<evidence type="ECO:0000313" key="18">
    <source>
        <dbReference type="EMBL" id="EJD40889.1"/>
    </source>
</evidence>
<dbReference type="OMA" id="INQWANE"/>
<evidence type="ECO:0000256" key="5">
    <source>
        <dbReference type="ARBA" id="ARBA00022525"/>
    </source>
</evidence>
<dbReference type="SUPFAM" id="SSF54897">
    <property type="entry name" value="Protease propeptides/inhibitors"/>
    <property type="match status" value="1"/>
</dbReference>
<dbReference type="GO" id="GO:0008240">
    <property type="term" value="F:tripeptidyl-peptidase activity"/>
    <property type="evidence" value="ECO:0007669"/>
    <property type="project" value="UniProtKB-EC"/>
</dbReference>
<dbReference type="InterPro" id="IPR030400">
    <property type="entry name" value="Sedolisin_dom"/>
</dbReference>
<dbReference type="PANTHER" id="PTHR14218:SF15">
    <property type="entry name" value="TRIPEPTIDYL-PEPTIDASE 1"/>
    <property type="match status" value="1"/>
</dbReference>
<feature type="binding site" evidence="15">
    <location>
        <position position="572"/>
    </location>
    <ligand>
        <name>Ca(2+)</name>
        <dbReference type="ChEBI" id="CHEBI:29108"/>
    </ligand>
</feature>
<dbReference type="PANTHER" id="PTHR14218">
    <property type="entry name" value="PROTEASE S8 TRIPEPTIDYL PEPTIDASE I CLN2"/>
    <property type="match status" value="1"/>
</dbReference>
<dbReference type="eggNOG" id="ENOG502QR6D">
    <property type="taxonomic scope" value="Eukaryota"/>
</dbReference>
<sequence>MVAAFILTATALLAGAHAQGQRPNNNFAAVGGPVAGGDSANLVSNLNLGEIFKESRMRLRHSRLRPPKAFGQAATPVQPDEALDLRIHLKKGDRAGLERKLLEIATPGHENYGKHLSKDELDAFVRPTERTTAAVKAWLTAHGLEGKPVSPAGDILQISTKVKKADSLINANYSRFTHQKSGQTALRTLSYSLPEEIDDHVLLLEPTTDFIIKPKMWDPIRFATHSAANLTSFIGDFLGGGHLKSILGQKDKRMQDFCNQWMTPQCLQELYGFPFTKGSGTASIAVTGFINQWANEADLETFLETLRPDMANTTTFTLQELHGGENNQDPTKAGVEASLDVQFSVGVAGHTVPVTFISVGDEGDNKNGFLDLINSLLEQEELPQVLSTSYGMDEAAVGPDLANQMCDAYMQLGARGVSVLFSSGDSGVGAGECETFTPTFPSGCPYVTSIGATDGYAPEKAATFSSGGFSNIFKAPAYQREHVSGYLKQLNGTYSGLYNVTGRAFPDVSASGTNFPVVVGAAWQPVAGTSASTPVFGSMIALLNEELIGKGRKPLGFLNPWLYANTNAFTDITAGSNPGCNTDGFAALSGWDPATGLGTPLYSAMRKAAGLE</sequence>
<evidence type="ECO:0000313" key="19">
    <source>
        <dbReference type="Proteomes" id="UP000006514"/>
    </source>
</evidence>
<organism evidence="18 19">
    <name type="scientific">Auricularia subglabra (strain TFB-10046 / SS5)</name>
    <name type="common">White-rot fungus</name>
    <name type="synonym">Auricularia delicata (strain TFB10046)</name>
    <dbReference type="NCBI Taxonomy" id="717982"/>
    <lineage>
        <taxon>Eukaryota</taxon>
        <taxon>Fungi</taxon>
        <taxon>Dikarya</taxon>
        <taxon>Basidiomycota</taxon>
        <taxon>Agaricomycotina</taxon>
        <taxon>Agaricomycetes</taxon>
        <taxon>Auriculariales</taxon>
        <taxon>Auriculariaceae</taxon>
        <taxon>Auricularia</taxon>
    </lineage>
</organism>
<keyword evidence="7 15" id="KW-0479">Metal-binding</keyword>
<evidence type="ECO:0000256" key="4">
    <source>
        <dbReference type="ARBA" id="ARBA00012462"/>
    </source>
</evidence>
<name>J0WYA0_AURST</name>
<feature type="binding site" evidence="15">
    <location>
        <position position="592"/>
    </location>
    <ligand>
        <name>Ca(2+)</name>
        <dbReference type="ChEBI" id="CHEBI:29108"/>
    </ligand>
</feature>
<keyword evidence="5" id="KW-0964">Secreted</keyword>
<comment type="catalytic activity">
    <reaction evidence="1">
        <text>Release of an N-terminal tripeptide from a polypeptide.</text>
        <dbReference type="EC" id="3.4.14.10"/>
    </reaction>
</comment>
<accession>J0WYA0</accession>
<dbReference type="GO" id="GO:0005576">
    <property type="term" value="C:extracellular region"/>
    <property type="evidence" value="ECO:0007669"/>
    <property type="project" value="UniProtKB-SubCell"/>
</dbReference>
<feature type="active site" description="Charge relay system" evidence="15">
    <location>
        <position position="336"/>
    </location>
</feature>
<protein>
    <recommendedName>
        <fullName evidence="4">tripeptidyl-peptidase II</fullName>
        <ecNumber evidence="4">3.4.14.10</ecNumber>
    </recommendedName>
</protein>
<dbReference type="Pfam" id="PF09286">
    <property type="entry name" value="Pro-kuma_activ"/>
    <property type="match status" value="1"/>
</dbReference>
<evidence type="ECO:0000256" key="11">
    <source>
        <dbReference type="ARBA" id="ARBA00022837"/>
    </source>
</evidence>
<comment type="function">
    <text evidence="2">Secreted tripeptidyl-peptidase which degrades proteins at acidic pHs and is involved in virulence.</text>
</comment>
<feature type="domain" description="Peptidase S53" evidence="17">
    <location>
        <begin position="261"/>
        <end position="612"/>
    </location>
</feature>
<feature type="binding site" evidence="15">
    <location>
        <position position="571"/>
    </location>
    <ligand>
        <name>Ca(2+)</name>
        <dbReference type="ChEBI" id="CHEBI:29108"/>
    </ligand>
</feature>
<dbReference type="InterPro" id="IPR050819">
    <property type="entry name" value="Tripeptidyl-peptidase_I"/>
</dbReference>
<keyword evidence="6 15" id="KW-0645">Protease</keyword>